<keyword evidence="4" id="KW-1185">Reference proteome</keyword>
<dbReference type="PROSITE" id="PS51782">
    <property type="entry name" value="LYSM"/>
    <property type="match status" value="7"/>
</dbReference>
<proteinExistence type="inferred from homology"/>
<dbReference type="CDD" id="cd16894">
    <property type="entry name" value="MltD-like"/>
    <property type="match status" value="1"/>
</dbReference>
<reference evidence="3 4" key="1">
    <citation type="submission" date="2019-08" db="EMBL/GenBank/DDBJ databases">
        <title>Five species of Acinetobacter isolated from floral nectar and animal pollinators.</title>
        <authorList>
            <person name="Hendry T.A."/>
        </authorList>
    </citation>
    <scope>NUCLEOTIDE SEQUENCE [LARGE SCALE GENOMIC DNA]</scope>
    <source>
        <strain evidence="3 4">MD18.27</strain>
    </source>
</reference>
<dbReference type="PANTHER" id="PTHR33734">
    <property type="entry name" value="LYSM DOMAIN-CONTAINING GPI-ANCHORED PROTEIN 2"/>
    <property type="match status" value="1"/>
</dbReference>
<comment type="caution">
    <text evidence="3">The sequence shown here is derived from an EMBL/GenBank/DDBJ whole genome shotgun (WGS) entry which is preliminary data.</text>
</comment>
<dbReference type="CDD" id="cd00118">
    <property type="entry name" value="LysM"/>
    <property type="match status" value="6"/>
</dbReference>
<feature type="domain" description="LysM" evidence="2">
    <location>
        <begin position="884"/>
        <end position="928"/>
    </location>
</feature>
<feature type="domain" description="LysM" evidence="2">
    <location>
        <begin position="622"/>
        <end position="666"/>
    </location>
</feature>
<dbReference type="SMART" id="SM00257">
    <property type="entry name" value="LysM"/>
    <property type="match status" value="8"/>
</dbReference>
<dbReference type="Pfam" id="PF01464">
    <property type="entry name" value="SLT"/>
    <property type="match status" value="1"/>
</dbReference>
<dbReference type="PANTHER" id="PTHR33734:SF22">
    <property type="entry name" value="MEMBRANE-BOUND LYTIC MUREIN TRANSGLYCOSYLASE D"/>
    <property type="match status" value="1"/>
</dbReference>
<accession>A0ABU6DS46</accession>
<dbReference type="SUPFAM" id="SSF54106">
    <property type="entry name" value="LysM domain"/>
    <property type="match status" value="7"/>
</dbReference>
<evidence type="ECO:0000313" key="4">
    <source>
        <dbReference type="Proteomes" id="UP001339883"/>
    </source>
</evidence>
<feature type="domain" description="LysM" evidence="2">
    <location>
        <begin position="564"/>
        <end position="608"/>
    </location>
</feature>
<dbReference type="RefSeq" id="WP_325774384.1">
    <property type="nucleotide sequence ID" value="NZ_VTDN01000001.1"/>
</dbReference>
<dbReference type="InterPro" id="IPR000189">
    <property type="entry name" value="Transglyc_AS"/>
</dbReference>
<dbReference type="PROSITE" id="PS00922">
    <property type="entry name" value="TRANSGLYCOSYLASE"/>
    <property type="match status" value="1"/>
</dbReference>
<dbReference type="SUPFAM" id="SSF53955">
    <property type="entry name" value="Lysozyme-like"/>
    <property type="match status" value="1"/>
</dbReference>
<dbReference type="Pfam" id="PF01476">
    <property type="entry name" value="LysM"/>
    <property type="match status" value="7"/>
</dbReference>
<protein>
    <submittedName>
        <fullName evidence="3">LysM peptidoglycan-binding domain-containing protein</fullName>
    </submittedName>
</protein>
<dbReference type="Proteomes" id="UP001339883">
    <property type="component" value="Unassembled WGS sequence"/>
</dbReference>
<dbReference type="Gene3D" id="3.10.350.10">
    <property type="entry name" value="LysM domain"/>
    <property type="match status" value="7"/>
</dbReference>
<name>A0ABU6DS46_9GAMM</name>
<gene>
    <name evidence="3" type="ORF">I2F25_01600</name>
</gene>
<sequence length="980" mass="107562">MFRPTTVLWQISAPQIFKVSLLGSTVAALILSTGCSSTPTRTQTTAIKSKQVGSSDYLDVSSLDSLEDLLSATDMRAVEGDRLLILKHGDVWKRMTVGFKMDETHWDPRIEAQRSWFISRQPYLDRLSARASRYLYHTVKEAERRGMPTELALLPVIESSYDPAATSSASATGLWQFIPSTGKIYGLQQTSSYDGRRDVVESTRAAYEFLGSLYNQFGSWELALAAYNAGPGRVQQAINRNASLGLPTDYWSLKLPAETMNYVPRFLAVAQIIKNPRAYGVTLPPIANRPHFREIKIQPGVSMAQIADLSGLSRTELYALNPGYRGDYIDTDSPGRILIPSDVSPAIDRKLLALKGTGYTGNNTWVNTASSSVKSTVTTQPVIVGSAKPIPDRSRANTPVNPDALAAFANNADVPSAPRIPVAVTNASNLKKPVNTEPPISIRERDRILSEIKADDAKETVKNVVQPIADTSEQQQVINEIKAIAPSGTQVVDPLDGKIKLTAIQTSQSVADSEGKEVTKSFSYPKNVVDTVTKDSDEAKRNKDRDYIKTDTDIVAVTPKGERSTYTVVAGDTLATIAMKNGVNWRDIAKWNQIDPNAPLYVGNTLYLYDAKIQKSAPERPESYIVKANDNLTTLASQFNISVKDLADWNGLSPTSNLLIGQKLVLKAPKDVPEVRKSPKVKTQVYSVKRGEYLKLIADRYGLSNQELADLTPDLSANDSLQVGQKINVPVTQVDDKEKDKATRSSEVVTEAYKVKRGETLNSIAAKSYLSLNELAKLNHVKSNYQVHVGQTIKVPEGTQTPTEYTVKSGDTLSSIASHYNLQIEYLAQLNGLSRNSGVRVGQKLKLDDDDNTDTATSVVKPTVQTEKVKEKSVSNLQSGKETESYTVQAGESLHAIAARYDLSVKDLAEMNDLKMKANLRKGQVIQVPKKTVDYKVKSGDNLIRLANKYGIEPKVLAEMNDLKPNAQLRLGTVIQVPNK</sequence>
<dbReference type="InterPro" id="IPR018392">
    <property type="entry name" value="LysM"/>
</dbReference>
<feature type="domain" description="LysM" evidence="2">
    <location>
        <begin position="933"/>
        <end position="977"/>
    </location>
</feature>
<dbReference type="EMBL" id="VTDN01000001">
    <property type="protein sequence ID" value="MEB5475762.1"/>
    <property type="molecule type" value="Genomic_DNA"/>
</dbReference>
<dbReference type="PROSITE" id="PS51257">
    <property type="entry name" value="PROKAR_LIPOPROTEIN"/>
    <property type="match status" value="1"/>
</dbReference>
<feature type="domain" description="LysM" evidence="2">
    <location>
        <begin position="684"/>
        <end position="729"/>
    </location>
</feature>
<dbReference type="Gene3D" id="1.10.530.10">
    <property type="match status" value="1"/>
</dbReference>
<evidence type="ECO:0000256" key="1">
    <source>
        <dbReference type="ARBA" id="ARBA00007734"/>
    </source>
</evidence>
<organism evidence="3 4">
    <name type="scientific">Acinetobacter pollinis</name>
    <dbReference type="NCBI Taxonomy" id="2605270"/>
    <lineage>
        <taxon>Bacteria</taxon>
        <taxon>Pseudomonadati</taxon>
        <taxon>Pseudomonadota</taxon>
        <taxon>Gammaproteobacteria</taxon>
        <taxon>Moraxellales</taxon>
        <taxon>Moraxellaceae</taxon>
        <taxon>Acinetobacter</taxon>
    </lineage>
</organism>
<comment type="similarity">
    <text evidence="1">Belongs to the transglycosylase Slt family.</text>
</comment>
<dbReference type="InterPro" id="IPR036779">
    <property type="entry name" value="LysM_dom_sf"/>
</dbReference>
<evidence type="ECO:0000259" key="2">
    <source>
        <dbReference type="PROSITE" id="PS51782"/>
    </source>
</evidence>
<feature type="domain" description="LysM" evidence="2">
    <location>
        <begin position="803"/>
        <end position="847"/>
    </location>
</feature>
<feature type="domain" description="LysM" evidence="2">
    <location>
        <begin position="751"/>
        <end position="795"/>
    </location>
</feature>
<evidence type="ECO:0000313" key="3">
    <source>
        <dbReference type="EMBL" id="MEB5475762.1"/>
    </source>
</evidence>
<dbReference type="InterPro" id="IPR008258">
    <property type="entry name" value="Transglycosylase_SLT_dom_1"/>
</dbReference>
<dbReference type="InterPro" id="IPR023346">
    <property type="entry name" value="Lysozyme-like_dom_sf"/>
</dbReference>